<comment type="caution">
    <text evidence="2">The sequence shown here is derived from an EMBL/GenBank/DDBJ whole genome shotgun (WGS) entry which is preliminary data.</text>
</comment>
<gene>
    <name evidence="2" type="ORF">AK37_22166</name>
</gene>
<keyword evidence="1" id="KW-0472">Membrane</keyword>
<reference evidence="2 3" key="1">
    <citation type="submission" date="2011-12" db="EMBL/GenBank/DDBJ databases">
        <authorList>
            <person name="Kriszt B."/>
            <person name="Tancsics A."/>
            <person name="Cserhati M."/>
            <person name="Toth A."/>
            <person name="Nagy I."/>
            <person name="Horvath B."/>
            <person name="Tamura T."/>
            <person name="Kukolya J."/>
            <person name="Szoboszlay S."/>
        </authorList>
    </citation>
    <scope>NUCLEOTIDE SEQUENCE [LARGE SCALE GENOMIC DNA]</scope>
    <source>
        <strain evidence="2 3">AK37</strain>
    </source>
</reference>
<evidence type="ECO:0000256" key="1">
    <source>
        <dbReference type="SAM" id="Phobius"/>
    </source>
</evidence>
<evidence type="ECO:0000313" key="2">
    <source>
        <dbReference type="EMBL" id="EHK80851.1"/>
    </source>
</evidence>
<organism evidence="2 3">
    <name type="scientific">Rhodococcus pyridinivorans AK37</name>
    <dbReference type="NCBI Taxonomy" id="1114960"/>
    <lineage>
        <taxon>Bacteria</taxon>
        <taxon>Bacillati</taxon>
        <taxon>Actinomycetota</taxon>
        <taxon>Actinomycetes</taxon>
        <taxon>Mycobacteriales</taxon>
        <taxon>Nocardiaceae</taxon>
        <taxon>Rhodococcus</taxon>
    </lineage>
</organism>
<dbReference type="Proteomes" id="UP000005064">
    <property type="component" value="Unassembled WGS sequence"/>
</dbReference>
<dbReference type="PATRIC" id="fig|1114960.4.peg.4521"/>
<protein>
    <submittedName>
        <fullName evidence="2">Uncharacterized protein</fullName>
    </submittedName>
</protein>
<proteinExistence type="predicted"/>
<dbReference type="EMBL" id="AHBW01000061">
    <property type="protein sequence ID" value="EHK80851.1"/>
    <property type="molecule type" value="Genomic_DNA"/>
</dbReference>
<keyword evidence="1" id="KW-0812">Transmembrane</keyword>
<dbReference type="RefSeq" id="WP_006554334.1">
    <property type="nucleotide sequence ID" value="NZ_AHBW01000061.1"/>
</dbReference>
<keyword evidence="1" id="KW-1133">Transmembrane helix</keyword>
<feature type="transmembrane region" description="Helical" evidence="1">
    <location>
        <begin position="58"/>
        <end position="79"/>
    </location>
</feature>
<sequence length="80" mass="8863">MSPASNPEILAELRLLRGEMNQGFDRIEDRFVPVDLFKAEIASTNQRVASLEMWHNKIVWLVISSVIIAVLSGIVTAAAL</sequence>
<name>H0JXF6_9NOCA</name>
<evidence type="ECO:0000313" key="3">
    <source>
        <dbReference type="Proteomes" id="UP000005064"/>
    </source>
</evidence>
<dbReference type="AlphaFoldDB" id="H0JXF6"/>
<accession>H0JXF6</accession>